<feature type="compositionally biased region" description="Basic and acidic residues" evidence="2">
    <location>
        <begin position="212"/>
        <end position="224"/>
    </location>
</feature>
<dbReference type="PANTHER" id="PTHR10747">
    <property type="entry name" value="TRANSCRIPTION FACTOR COE FAMILY MEMBER"/>
    <property type="match status" value="1"/>
</dbReference>
<comment type="subcellular location">
    <subcellularLocation>
        <location evidence="1">Nucleus</location>
    </subcellularLocation>
</comment>
<dbReference type="EMBL" id="JABSTR010000001">
    <property type="protein sequence ID" value="KAH9363177.1"/>
    <property type="molecule type" value="Genomic_DNA"/>
</dbReference>
<accession>A0A9J6FL86</accession>
<keyword evidence="1" id="KW-0862">Zinc</keyword>
<feature type="compositionally biased region" description="Low complexity" evidence="2">
    <location>
        <begin position="231"/>
        <end position="245"/>
    </location>
</feature>
<dbReference type="PROSITE" id="PS01345">
    <property type="entry name" value="COE"/>
    <property type="match status" value="1"/>
</dbReference>
<gene>
    <name evidence="4" type="ORF">HPB48_011855</name>
</gene>
<dbReference type="GO" id="GO:0006355">
    <property type="term" value="P:regulation of DNA-templated transcription"/>
    <property type="evidence" value="ECO:0007669"/>
    <property type="project" value="InterPro"/>
</dbReference>
<dbReference type="Gene3D" id="2.60.40.3180">
    <property type="entry name" value="Transcription factor COE1, DNA-binding domain"/>
    <property type="match status" value="1"/>
</dbReference>
<comment type="similarity">
    <text evidence="1">Belongs to the COE family.</text>
</comment>
<dbReference type="AlphaFoldDB" id="A0A9J6FL86"/>
<dbReference type="OrthoDB" id="25246at2759"/>
<dbReference type="GO" id="GO:0008270">
    <property type="term" value="F:zinc ion binding"/>
    <property type="evidence" value="ECO:0007669"/>
    <property type="project" value="UniProtKB-KW"/>
</dbReference>
<evidence type="ECO:0000256" key="1">
    <source>
        <dbReference type="RuleBase" id="RU004489"/>
    </source>
</evidence>
<organism evidence="4 5">
    <name type="scientific">Haemaphysalis longicornis</name>
    <name type="common">Bush tick</name>
    <dbReference type="NCBI Taxonomy" id="44386"/>
    <lineage>
        <taxon>Eukaryota</taxon>
        <taxon>Metazoa</taxon>
        <taxon>Ecdysozoa</taxon>
        <taxon>Arthropoda</taxon>
        <taxon>Chelicerata</taxon>
        <taxon>Arachnida</taxon>
        <taxon>Acari</taxon>
        <taxon>Parasitiformes</taxon>
        <taxon>Ixodida</taxon>
        <taxon>Ixodoidea</taxon>
        <taxon>Ixodidae</taxon>
        <taxon>Haemaphysalinae</taxon>
        <taxon>Haemaphysalis</taxon>
    </lineage>
</organism>
<keyword evidence="1" id="KW-0217">Developmental protein</keyword>
<name>A0A9J6FL86_HAELO</name>
<evidence type="ECO:0000259" key="3">
    <source>
        <dbReference type="Pfam" id="PF16422"/>
    </source>
</evidence>
<dbReference type="Pfam" id="PF16422">
    <property type="entry name" value="COE1_DBD"/>
    <property type="match status" value="1"/>
</dbReference>
<dbReference type="InterPro" id="IPR018350">
    <property type="entry name" value="Transcription_factor_COE_CS"/>
</dbReference>
<keyword evidence="1" id="KW-0804">Transcription</keyword>
<feature type="compositionally biased region" description="Basic and acidic residues" evidence="2">
    <location>
        <begin position="271"/>
        <end position="289"/>
    </location>
</feature>
<keyword evidence="1" id="KW-0238">DNA-binding</keyword>
<proteinExistence type="inferred from homology"/>
<dbReference type="GO" id="GO:0003677">
    <property type="term" value="F:DNA binding"/>
    <property type="evidence" value="ECO:0007669"/>
    <property type="project" value="UniProtKB-KW"/>
</dbReference>
<comment type="caution">
    <text evidence="4">The sequence shown here is derived from an EMBL/GenBank/DDBJ whole genome shotgun (WGS) entry which is preliminary data.</text>
</comment>
<feature type="region of interest" description="Disordered" evidence="2">
    <location>
        <begin position="212"/>
        <end position="297"/>
    </location>
</feature>
<feature type="compositionally biased region" description="Gly residues" evidence="2">
    <location>
        <begin position="63"/>
        <end position="77"/>
    </location>
</feature>
<evidence type="ECO:0000313" key="4">
    <source>
        <dbReference type="EMBL" id="KAH9363177.1"/>
    </source>
</evidence>
<feature type="domain" description="Transcription factor COE DNA-binding" evidence="3">
    <location>
        <begin position="119"/>
        <end position="167"/>
    </location>
</feature>
<dbReference type="GO" id="GO:0005634">
    <property type="term" value="C:nucleus"/>
    <property type="evidence" value="ECO:0007669"/>
    <property type="project" value="UniProtKB-SubCell"/>
</dbReference>
<keyword evidence="1" id="KW-0479">Metal-binding</keyword>
<keyword evidence="5" id="KW-1185">Reference proteome</keyword>
<keyword evidence="1" id="KW-0805">Transcription regulation</keyword>
<dbReference type="VEuPathDB" id="VectorBase:HLOH_050172"/>
<dbReference type="InterPro" id="IPR003523">
    <property type="entry name" value="Transcription_factor_COE"/>
</dbReference>
<evidence type="ECO:0000313" key="5">
    <source>
        <dbReference type="Proteomes" id="UP000821853"/>
    </source>
</evidence>
<keyword evidence="1" id="KW-0539">Nucleus</keyword>
<reference evidence="4 5" key="1">
    <citation type="journal article" date="2020" name="Cell">
        <title>Large-Scale Comparative Analyses of Tick Genomes Elucidate Their Genetic Diversity and Vector Capacities.</title>
        <authorList>
            <consortium name="Tick Genome and Microbiome Consortium (TIGMIC)"/>
            <person name="Jia N."/>
            <person name="Wang J."/>
            <person name="Shi W."/>
            <person name="Du L."/>
            <person name="Sun Y."/>
            <person name="Zhan W."/>
            <person name="Jiang J.F."/>
            <person name="Wang Q."/>
            <person name="Zhang B."/>
            <person name="Ji P."/>
            <person name="Bell-Sakyi L."/>
            <person name="Cui X.M."/>
            <person name="Yuan T.T."/>
            <person name="Jiang B.G."/>
            <person name="Yang W.F."/>
            <person name="Lam T.T."/>
            <person name="Chang Q.C."/>
            <person name="Ding S.J."/>
            <person name="Wang X.J."/>
            <person name="Zhu J.G."/>
            <person name="Ruan X.D."/>
            <person name="Zhao L."/>
            <person name="Wei J.T."/>
            <person name="Ye R.Z."/>
            <person name="Que T.C."/>
            <person name="Du C.H."/>
            <person name="Zhou Y.H."/>
            <person name="Cheng J.X."/>
            <person name="Dai P.F."/>
            <person name="Guo W.B."/>
            <person name="Han X.H."/>
            <person name="Huang E.J."/>
            <person name="Li L.F."/>
            <person name="Wei W."/>
            <person name="Gao Y.C."/>
            <person name="Liu J.Z."/>
            <person name="Shao H.Z."/>
            <person name="Wang X."/>
            <person name="Wang C.C."/>
            <person name="Yang T.C."/>
            <person name="Huo Q.B."/>
            <person name="Li W."/>
            <person name="Chen H.Y."/>
            <person name="Chen S.E."/>
            <person name="Zhou L.G."/>
            <person name="Ni X.B."/>
            <person name="Tian J.H."/>
            <person name="Sheng Y."/>
            <person name="Liu T."/>
            <person name="Pan Y.S."/>
            <person name="Xia L.Y."/>
            <person name="Li J."/>
            <person name="Zhao F."/>
            <person name="Cao W.C."/>
        </authorList>
    </citation>
    <scope>NUCLEOTIDE SEQUENCE [LARGE SCALE GENOMIC DNA]</scope>
    <source>
        <strain evidence="4">HaeL-2018</strain>
    </source>
</reference>
<feature type="region of interest" description="Disordered" evidence="2">
    <location>
        <begin position="44"/>
        <end position="77"/>
    </location>
</feature>
<dbReference type="InterPro" id="IPR032200">
    <property type="entry name" value="COE_DBD"/>
</dbReference>
<evidence type="ECO:0000256" key="2">
    <source>
        <dbReference type="SAM" id="MobiDB-lite"/>
    </source>
</evidence>
<dbReference type="Proteomes" id="UP000821853">
    <property type="component" value="Chromosome 1"/>
</dbReference>
<keyword evidence="1" id="KW-0863">Zinc-finger</keyword>
<dbReference type="InterPro" id="IPR038173">
    <property type="entry name" value="COE_DBD_sf"/>
</dbReference>
<protein>
    <recommendedName>
        <fullName evidence="3">Transcription factor COE DNA-binding domain-containing protein</fullName>
    </recommendedName>
</protein>
<sequence>MAAGAQSEKGRALGLGAGYSSGHQICGSGRGGARSRGAQTLVCGPGGAKKDNRAASTSNGKIWPGGGRPHLVGSSGGRSSGRVCGSAFERLFRGAYRDARAKDGRRVCVTDGRALPPPQAIVYEGQDKNPEMCRVLLTHEVMCSRCCDKKSCGNRNETPSDPVIIDSSGLGASPEIRPFSSKMWANGTSHSVHLPRQRPWRVACLCVYSEDNGHRSTRSGEARIHLSRKQVSPVVPPSYGAAPGAARRRAHNASGARGKMTDAPSSSDQLYPREARLPGDSGRRQEATPERGSPADLHFDCSAWKRAPVVVRGQLLAHPSLPHVGVAQPLAMRQELRTLPKRRSL</sequence>